<protein>
    <submittedName>
        <fullName evidence="3">DUF4174 domain-containing protein</fullName>
    </submittedName>
</protein>
<dbReference type="InterPro" id="IPR025232">
    <property type="entry name" value="DUF4174"/>
</dbReference>
<sequence>MHQSVLIILSLVSFLLISPVGKAGIAEAATPGGREAPSFTLSSQKWKNRVLLVFAPTTGSSAYQQQMELFNKYKQDFAERDLVLIQVLSEGKSYANGHPIDSASASKLRARFGIAKQDFRVVLVGKDGGTKRTDSNPIQARTIFNEIDAMPMRQQEMERKSR</sequence>
<dbReference type="Pfam" id="PF13778">
    <property type="entry name" value="DUF4174"/>
    <property type="match status" value="1"/>
</dbReference>
<evidence type="ECO:0000256" key="1">
    <source>
        <dbReference type="ARBA" id="ARBA00022729"/>
    </source>
</evidence>
<evidence type="ECO:0000313" key="4">
    <source>
        <dbReference type="Proteomes" id="UP000667802"/>
    </source>
</evidence>
<gene>
    <name evidence="3" type="ORF">G7B40_010770</name>
</gene>
<dbReference type="EMBL" id="JAALHA020000004">
    <property type="protein sequence ID" value="MDR9895046.1"/>
    <property type="molecule type" value="Genomic_DNA"/>
</dbReference>
<evidence type="ECO:0000259" key="2">
    <source>
        <dbReference type="Pfam" id="PF13778"/>
    </source>
</evidence>
<dbReference type="AlphaFoldDB" id="A0AAP5I5A0"/>
<proteinExistence type="predicted"/>
<accession>A0AAP5I5A0</accession>
<organism evidence="3 4">
    <name type="scientific">Aetokthonos hydrillicola Thurmond2011</name>
    <dbReference type="NCBI Taxonomy" id="2712845"/>
    <lineage>
        <taxon>Bacteria</taxon>
        <taxon>Bacillati</taxon>
        <taxon>Cyanobacteriota</taxon>
        <taxon>Cyanophyceae</taxon>
        <taxon>Nostocales</taxon>
        <taxon>Hapalosiphonaceae</taxon>
        <taxon>Aetokthonos</taxon>
    </lineage>
</organism>
<dbReference type="RefSeq" id="WP_208350386.1">
    <property type="nucleotide sequence ID" value="NZ_JAALHA020000004.1"/>
</dbReference>
<dbReference type="Proteomes" id="UP000667802">
    <property type="component" value="Unassembled WGS sequence"/>
</dbReference>
<reference evidence="4" key="1">
    <citation type="journal article" date="2021" name="Science">
        <title>Hunting the eagle killer: A cyanobacterial neurotoxin causes vacuolar myelinopathy.</title>
        <authorList>
            <person name="Breinlinger S."/>
            <person name="Phillips T.J."/>
            <person name="Haram B.N."/>
            <person name="Mares J."/>
            <person name="Martinez Yerena J.A."/>
            <person name="Hrouzek P."/>
            <person name="Sobotka R."/>
            <person name="Henderson W.M."/>
            <person name="Schmieder P."/>
            <person name="Williams S.M."/>
            <person name="Lauderdale J.D."/>
            <person name="Wilde H.D."/>
            <person name="Gerrin W."/>
            <person name="Kust A."/>
            <person name="Washington J.W."/>
            <person name="Wagner C."/>
            <person name="Geier B."/>
            <person name="Liebeke M."/>
            <person name="Enke H."/>
            <person name="Niedermeyer T.H.J."/>
            <person name="Wilde S.B."/>
        </authorList>
    </citation>
    <scope>NUCLEOTIDE SEQUENCE [LARGE SCALE GENOMIC DNA]</scope>
    <source>
        <strain evidence="4">Thurmond2011</strain>
    </source>
</reference>
<feature type="domain" description="DUF4174" evidence="2">
    <location>
        <begin position="41"/>
        <end position="156"/>
    </location>
</feature>
<comment type="caution">
    <text evidence="3">The sequence shown here is derived from an EMBL/GenBank/DDBJ whole genome shotgun (WGS) entry which is preliminary data.</text>
</comment>
<keyword evidence="1" id="KW-0732">Signal</keyword>
<keyword evidence="4" id="KW-1185">Reference proteome</keyword>
<name>A0AAP5I5A0_9CYAN</name>
<evidence type="ECO:0000313" key="3">
    <source>
        <dbReference type="EMBL" id="MDR9895046.1"/>
    </source>
</evidence>